<dbReference type="RefSeq" id="WP_184114590.1">
    <property type="nucleotide sequence ID" value="NZ_JACHNY010000004.1"/>
</dbReference>
<proteinExistence type="predicted"/>
<feature type="region of interest" description="Disordered" evidence="1">
    <location>
        <begin position="66"/>
        <end position="97"/>
    </location>
</feature>
<dbReference type="AlphaFoldDB" id="A0A7W7AL10"/>
<reference evidence="2 3" key="1">
    <citation type="submission" date="2020-08" db="EMBL/GenBank/DDBJ databases">
        <title>Genomic Encyclopedia of Type Strains, Phase IV (KMG-IV): sequencing the most valuable type-strain genomes for metagenomic binning, comparative biology and taxonomic classification.</title>
        <authorList>
            <person name="Goeker M."/>
        </authorList>
    </citation>
    <scope>NUCLEOTIDE SEQUENCE [LARGE SCALE GENOMIC DNA]</scope>
    <source>
        <strain evidence="2 3">DSM 15867</strain>
    </source>
</reference>
<name>A0A7W7AL10_9SPHN</name>
<protein>
    <submittedName>
        <fullName evidence="2">Uncharacterized protein</fullName>
    </submittedName>
</protein>
<organism evidence="2 3">
    <name type="scientific">Sphingomonas abaci</name>
    <dbReference type="NCBI Taxonomy" id="237611"/>
    <lineage>
        <taxon>Bacteria</taxon>
        <taxon>Pseudomonadati</taxon>
        <taxon>Pseudomonadota</taxon>
        <taxon>Alphaproteobacteria</taxon>
        <taxon>Sphingomonadales</taxon>
        <taxon>Sphingomonadaceae</taxon>
        <taxon>Sphingomonas</taxon>
    </lineage>
</organism>
<accession>A0A7W7AL10</accession>
<evidence type="ECO:0000313" key="2">
    <source>
        <dbReference type="EMBL" id="MBB4618120.1"/>
    </source>
</evidence>
<sequence length="327" mass="33506">MKGGRPFRFLATTLGLWIGARVILLWPQLDSAAKVMEAIVPPAAALAIAPEPPPATRRHAVALPSRPANLSTAPPQNLSTGSTPLAPSGSSATPPHLRAVVDPAPPLLLPERPPAHGAARARWSASGWLILRGGAPRADAAQLGGSQLGGRIGYALDDARRVALSVRAMAPMRGRGAEIAAGLDWQPGPAPVHVLVEKRIAVDGGRDGASVTLVAGLDPTRIAGEWRLEAYGQAGAIARDGSAAAGFGDGAARLSRPVTRGATRLDLGIGLWGGMQRGAARLDLGPSLAVVVPAGEHRLRVTLDWRQRVAGNAAPGSGPALSVGTDF</sequence>
<evidence type="ECO:0000313" key="3">
    <source>
        <dbReference type="Proteomes" id="UP000574769"/>
    </source>
</evidence>
<dbReference type="Proteomes" id="UP000574769">
    <property type="component" value="Unassembled WGS sequence"/>
</dbReference>
<keyword evidence="3" id="KW-1185">Reference proteome</keyword>
<dbReference type="EMBL" id="JACHNY010000004">
    <property type="protein sequence ID" value="MBB4618120.1"/>
    <property type="molecule type" value="Genomic_DNA"/>
</dbReference>
<gene>
    <name evidence="2" type="ORF">GGQ96_002256</name>
</gene>
<feature type="compositionally biased region" description="Polar residues" evidence="1">
    <location>
        <begin position="68"/>
        <end position="93"/>
    </location>
</feature>
<comment type="caution">
    <text evidence="2">The sequence shown here is derived from an EMBL/GenBank/DDBJ whole genome shotgun (WGS) entry which is preliminary data.</text>
</comment>
<evidence type="ECO:0000256" key="1">
    <source>
        <dbReference type="SAM" id="MobiDB-lite"/>
    </source>
</evidence>